<dbReference type="CDD" id="cd01300">
    <property type="entry name" value="YtcJ_like"/>
    <property type="match status" value="1"/>
</dbReference>
<evidence type="ECO:0000313" key="2">
    <source>
        <dbReference type="EMBL" id="CAB4746094.1"/>
    </source>
</evidence>
<dbReference type="Gene3D" id="2.30.40.10">
    <property type="entry name" value="Urease, subunit C, domain 1"/>
    <property type="match status" value="1"/>
</dbReference>
<dbReference type="Gene3D" id="3.10.310.70">
    <property type="match status" value="1"/>
</dbReference>
<evidence type="ECO:0000259" key="1">
    <source>
        <dbReference type="Pfam" id="PF07969"/>
    </source>
</evidence>
<dbReference type="Gene3D" id="3.20.20.140">
    <property type="entry name" value="Metal-dependent hydrolases"/>
    <property type="match status" value="1"/>
</dbReference>
<dbReference type="PANTHER" id="PTHR22642:SF2">
    <property type="entry name" value="PROTEIN LONG AFTER FAR-RED 3"/>
    <property type="match status" value="1"/>
</dbReference>
<accession>A0A6J6TGZ8</accession>
<dbReference type="Pfam" id="PF07969">
    <property type="entry name" value="Amidohydro_3"/>
    <property type="match status" value="1"/>
</dbReference>
<proteinExistence type="predicted"/>
<dbReference type="InterPro" id="IPR013108">
    <property type="entry name" value="Amidohydro_3"/>
</dbReference>
<dbReference type="EMBL" id="CAEZYZ010000079">
    <property type="protein sequence ID" value="CAB4746094.1"/>
    <property type="molecule type" value="Genomic_DNA"/>
</dbReference>
<organism evidence="2">
    <name type="scientific">freshwater metagenome</name>
    <dbReference type="NCBI Taxonomy" id="449393"/>
    <lineage>
        <taxon>unclassified sequences</taxon>
        <taxon>metagenomes</taxon>
        <taxon>ecological metagenomes</taxon>
    </lineage>
</organism>
<dbReference type="SUPFAM" id="SSF51338">
    <property type="entry name" value="Composite domain of metallo-dependent hydrolases"/>
    <property type="match status" value="1"/>
</dbReference>
<dbReference type="AlphaFoldDB" id="A0A6J6TGZ8"/>
<dbReference type="SUPFAM" id="SSF51556">
    <property type="entry name" value="Metallo-dependent hydrolases"/>
    <property type="match status" value="1"/>
</dbReference>
<sequence length="539" mass="58609">MSVTRIENAVVWTGVQITGQPDFSVTDAIAFEGDRVVALGAAARKLAADDVIDANGGFICHGFGDGHVHSIFGGLEPQFAPVRGHEDPHAIARAVGEWARANPDAEWIRGEGFDHTLAPNGIFYASWLDAEVPDRPVALRATDYHTVWVNSAALRLAGYAKGVVQPHDGEIVCDESGEPTGTLREWGAWRPVYSLMPELPRHMRMAALEHAAHCFRSSGLTWVQDAWVERKDVDTWLEAAEQGILTFRADLALWADPNRWSGQLDGFQTDRARVAAAGFEGLSATTVKFFADGVIESGTGALLEPYCDCPHSRGMPNWDRDELIAAVTAVDALGFNAHIHAIGDAAARMALDAIESAIIANGPRDRRPVIVHLQLVDEADIERFVALGIVANFEPYWAKFDSWQTELTAPRLGDDRTSQQYRINSIMQTGATVSFGSDWPVTTYAPLAGIQVAVNRRMSADPADEPWLPHERISVDQALAAYTCGVGRQTAQDDDGVLRPGGRADLVWLASDPRLVDPMAIEDIAVLGTWSSGRRVHGG</sequence>
<dbReference type="InterPro" id="IPR033932">
    <property type="entry name" value="YtcJ-like"/>
</dbReference>
<reference evidence="2" key="1">
    <citation type="submission" date="2020-05" db="EMBL/GenBank/DDBJ databases">
        <authorList>
            <person name="Chiriac C."/>
            <person name="Salcher M."/>
            <person name="Ghai R."/>
            <person name="Kavagutti S V."/>
        </authorList>
    </citation>
    <scope>NUCLEOTIDE SEQUENCE</scope>
</reference>
<feature type="domain" description="Amidohydrolase 3" evidence="1">
    <location>
        <begin position="50"/>
        <end position="537"/>
    </location>
</feature>
<dbReference type="InterPro" id="IPR032466">
    <property type="entry name" value="Metal_Hydrolase"/>
</dbReference>
<protein>
    <submittedName>
        <fullName evidence="2">Unannotated protein</fullName>
    </submittedName>
</protein>
<name>A0A6J6TGZ8_9ZZZZ</name>
<dbReference type="GO" id="GO:0016810">
    <property type="term" value="F:hydrolase activity, acting on carbon-nitrogen (but not peptide) bonds"/>
    <property type="evidence" value="ECO:0007669"/>
    <property type="project" value="InterPro"/>
</dbReference>
<gene>
    <name evidence="2" type="ORF">UFOPK2810_00599</name>
</gene>
<dbReference type="PANTHER" id="PTHR22642">
    <property type="entry name" value="IMIDAZOLONEPROPIONASE"/>
    <property type="match status" value="1"/>
</dbReference>
<dbReference type="InterPro" id="IPR011059">
    <property type="entry name" value="Metal-dep_hydrolase_composite"/>
</dbReference>